<dbReference type="AlphaFoldDB" id="D8MJQ6"/>
<evidence type="ECO:0000313" key="1">
    <source>
        <dbReference type="EMBL" id="CAX53504.1"/>
    </source>
</evidence>
<name>D8MJQ6_ERWBE</name>
<organism evidence="2">
    <name type="scientific">Erwinia billingiae (strain Eb661)</name>
    <dbReference type="NCBI Taxonomy" id="634500"/>
    <lineage>
        <taxon>Bacteria</taxon>
        <taxon>Pseudomonadati</taxon>
        <taxon>Pseudomonadota</taxon>
        <taxon>Gammaproteobacteria</taxon>
        <taxon>Enterobacterales</taxon>
        <taxon>Erwiniaceae</taxon>
        <taxon>Erwinia</taxon>
    </lineage>
</organism>
<dbReference type="EMBL" id="FP236830">
    <property type="protein sequence ID" value="CAX53504.1"/>
    <property type="molecule type" value="Genomic_DNA"/>
</dbReference>
<dbReference type="KEGG" id="ebi:EbC_pEb17200510"/>
<reference evidence="1 2" key="1">
    <citation type="journal article" date="2010" name="BMC Genomics">
        <title>Genome comparison of the epiphytic bacteria Erwinia billingiae and E. tasmaniensis with the pear pathogen E. pyrifoliae.</title>
        <authorList>
            <person name="Kube M."/>
            <person name="Migdoll A.M."/>
            <person name="Gehring I."/>
            <person name="Heitmann K."/>
            <person name="Mayer Y."/>
            <person name="Kuhl H."/>
            <person name="Knaust F."/>
            <person name="Geider K."/>
            <person name="Reinhardt R."/>
        </authorList>
    </citation>
    <scope>NUCLEOTIDE SEQUENCE [LARGE SCALE GENOMIC DNA]</scope>
    <source>
        <strain evidence="1 2">Eb661</strain>
        <plasmid evidence="1">pEB170</plasmid>
    </source>
</reference>
<dbReference type="Proteomes" id="UP000008793">
    <property type="component" value="Plasmid pEB170"/>
</dbReference>
<geneLocation type="plasmid" evidence="1 2">
    <name>pEB170</name>
</geneLocation>
<protein>
    <submittedName>
        <fullName evidence="1">Uncharacterized protein</fullName>
    </submittedName>
</protein>
<keyword evidence="2" id="KW-1185">Reference proteome</keyword>
<sequence length="40" mass="4444">MLSLLLSARNRNNPCAAPHFVNFMASNHFGAEVEEIMVLV</sequence>
<gene>
    <name evidence="1" type="ordered locus">EbC_pEb17200510</name>
</gene>
<proteinExistence type="predicted"/>
<accession>D8MJQ6</accession>
<keyword evidence="1" id="KW-0614">Plasmid</keyword>
<evidence type="ECO:0000313" key="2">
    <source>
        <dbReference type="Proteomes" id="UP000008793"/>
    </source>
</evidence>
<dbReference type="HOGENOM" id="CLU_3289356_0_0_6"/>